<dbReference type="GO" id="GO:0042545">
    <property type="term" value="P:cell wall modification"/>
    <property type="evidence" value="ECO:0007669"/>
    <property type="project" value="UniProtKB-UniRule"/>
</dbReference>
<dbReference type="GO" id="GO:0004857">
    <property type="term" value="F:enzyme inhibitor activity"/>
    <property type="evidence" value="ECO:0007669"/>
    <property type="project" value="InterPro"/>
</dbReference>
<evidence type="ECO:0000256" key="2">
    <source>
        <dbReference type="ARBA" id="ARBA00006027"/>
    </source>
</evidence>
<dbReference type="InterPro" id="IPR012334">
    <property type="entry name" value="Pectin_lyas_fold"/>
</dbReference>
<dbReference type="PANTHER" id="PTHR31707">
    <property type="entry name" value="PECTINESTERASE"/>
    <property type="match status" value="1"/>
</dbReference>
<keyword evidence="4 7" id="KW-0378">Hydrolase</keyword>
<comment type="pathway">
    <text evidence="1 7">Glycan metabolism; pectin degradation; 2-dehydro-3-deoxy-D-gluconate from pectin: step 1/5.</text>
</comment>
<dbReference type="Pfam" id="PF04043">
    <property type="entry name" value="PMEI"/>
    <property type="match status" value="1"/>
</dbReference>
<dbReference type="RefSeq" id="XP_030537521.1">
    <property type="nucleotide sequence ID" value="XM_030681661.2"/>
</dbReference>
<dbReference type="GeneID" id="115745987"/>
<protein>
    <recommendedName>
        <fullName evidence="7">Pectinesterase</fullName>
        <ecNumber evidence="7">3.1.1.11</ecNumber>
    </recommendedName>
</protein>
<evidence type="ECO:0000259" key="8">
    <source>
        <dbReference type="SMART" id="SM00856"/>
    </source>
</evidence>
<dbReference type="PROSITE" id="PS00503">
    <property type="entry name" value="PECTINESTERASE_2"/>
    <property type="match status" value="1"/>
</dbReference>
<dbReference type="NCBIfam" id="TIGR01614">
    <property type="entry name" value="PME_inhib"/>
    <property type="match status" value="1"/>
</dbReference>
<sequence length="621" mass="68437">MFLSGYSSARPKSQLVTVILKSGIDSLVTKKATTCSATQKGCKSNLFPLLYRHTLLCQAIFPICQLIVANPNQRRLHIDPGYAHRAPQSTFQSTMMYVIIRVLLICMFSFPSPAISRGNNNDGISRWCDSTPHPGPCNYFVGHRSHDRSPPRDRSQFRQIMVEVTMDRALDAQKHVSQFSENCTTDRQRQVWSDCTKLYYNTVGQLNRTLEGLGGVHKNCTDFDAQTWLSTALTNIEACQLGFQDLNVSDFISPALSTNLSQLISVSLAVNGALLQDEKPETYAEGFPSWVSRHDRKLLQSSTIKANLVVSKDGAGHFRTIQAALDTAAKRRSTTARFIIYVKRGLYRENIEVANNNNNILMIGDGIKNTIITGSRSVGGGYNTYSSATAGIDGVGFIARGITFTNTAGPQKGQAVALRSASDLSVFYRCAFQGYQDTLWVLSQRQFYKSCYIFGTIDFIFGNAAVVFQNCLIYARKPLQGQSNVITAQGRNDPFQNTGISIHNSRVLASTDLLQATDGVQTYLGRPWMQYSRTVYMKTYLGSLVSPAGWTTWEGSNSVWNTLYYGEYGNSGPGSSTTSRVTWPGYHVITSAATASSFTVSSFIAGRSWLPATGVPYTSGL</sequence>
<dbReference type="AlphaFoldDB" id="A0A8B8PRW3"/>
<keyword evidence="9" id="KW-1185">Reference proteome</keyword>
<keyword evidence="5 7" id="KW-0063">Aspartyl esterase</keyword>
<evidence type="ECO:0000256" key="6">
    <source>
        <dbReference type="PROSITE-ProRule" id="PRU10040"/>
    </source>
</evidence>
<dbReference type="GO" id="GO:0030599">
    <property type="term" value="F:pectinesterase activity"/>
    <property type="evidence" value="ECO:0007669"/>
    <property type="project" value="UniProtKB-UniRule"/>
</dbReference>
<evidence type="ECO:0000313" key="9">
    <source>
        <dbReference type="Proteomes" id="UP000827889"/>
    </source>
</evidence>
<feature type="active site" evidence="6">
    <location>
        <position position="458"/>
    </location>
</feature>
<evidence type="ECO:0000313" key="10">
    <source>
        <dbReference type="RefSeq" id="XP_030537521.1"/>
    </source>
</evidence>
<proteinExistence type="inferred from homology"/>
<name>A0A8B8PRW3_9MYRT</name>
<comment type="similarity">
    <text evidence="2">In the N-terminal section; belongs to the PMEI family.</text>
</comment>
<dbReference type="SMART" id="SM00856">
    <property type="entry name" value="PMEI"/>
    <property type="match status" value="1"/>
</dbReference>
<dbReference type="EC" id="3.1.1.11" evidence="7"/>
<evidence type="ECO:0000256" key="5">
    <source>
        <dbReference type="ARBA" id="ARBA00023085"/>
    </source>
</evidence>
<dbReference type="OrthoDB" id="2019149at2759"/>
<dbReference type="Pfam" id="PF01095">
    <property type="entry name" value="Pectinesterase"/>
    <property type="match status" value="1"/>
</dbReference>
<evidence type="ECO:0000256" key="1">
    <source>
        <dbReference type="ARBA" id="ARBA00005184"/>
    </source>
</evidence>
<dbReference type="SUPFAM" id="SSF101148">
    <property type="entry name" value="Plant invertase/pectin methylesterase inhibitor"/>
    <property type="match status" value="1"/>
</dbReference>
<dbReference type="UniPathway" id="UPA00545">
    <property type="reaction ID" value="UER00823"/>
</dbReference>
<comment type="catalytic activity">
    <reaction evidence="7">
        <text>[(1-&gt;4)-alpha-D-galacturonosyl methyl ester](n) + n H2O = [(1-&gt;4)-alpha-D-galacturonosyl](n) + n methanol + n H(+)</text>
        <dbReference type="Rhea" id="RHEA:22380"/>
        <dbReference type="Rhea" id="RHEA-COMP:14570"/>
        <dbReference type="Rhea" id="RHEA-COMP:14573"/>
        <dbReference type="ChEBI" id="CHEBI:15377"/>
        <dbReference type="ChEBI" id="CHEBI:15378"/>
        <dbReference type="ChEBI" id="CHEBI:17790"/>
        <dbReference type="ChEBI" id="CHEBI:140522"/>
        <dbReference type="ChEBI" id="CHEBI:140523"/>
        <dbReference type="EC" id="3.1.1.11"/>
    </reaction>
</comment>
<dbReference type="InterPro" id="IPR006501">
    <property type="entry name" value="Pectinesterase_inhib_dom"/>
</dbReference>
<evidence type="ECO:0000256" key="4">
    <source>
        <dbReference type="ARBA" id="ARBA00022801"/>
    </source>
</evidence>
<comment type="similarity">
    <text evidence="3">In the C-terminal section; belongs to the pectinesterase family.</text>
</comment>
<evidence type="ECO:0000256" key="3">
    <source>
        <dbReference type="ARBA" id="ARBA00007786"/>
    </source>
</evidence>
<gene>
    <name evidence="10" type="primary">LOC115745987</name>
</gene>
<accession>A0A8B8PRW3</accession>
<feature type="domain" description="Pectinesterase inhibitor" evidence="8">
    <location>
        <begin position="119"/>
        <end position="270"/>
    </location>
</feature>
<dbReference type="SUPFAM" id="SSF51126">
    <property type="entry name" value="Pectin lyase-like"/>
    <property type="match status" value="1"/>
</dbReference>
<dbReference type="InterPro" id="IPR011050">
    <property type="entry name" value="Pectin_lyase_fold/virulence"/>
</dbReference>
<reference evidence="10" key="1">
    <citation type="submission" date="2025-08" db="UniProtKB">
        <authorList>
            <consortium name="RefSeq"/>
        </authorList>
    </citation>
    <scope>IDENTIFICATION</scope>
    <source>
        <tissue evidence="10">Leaf</tissue>
    </source>
</reference>
<dbReference type="Gene3D" id="2.160.20.10">
    <property type="entry name" value="Single-stranded right-handed beta-helix, Pectin lyase-like"/>
    <property type="match status" value="1"/>
</dbReference>
<dbReference type="Gene3D" id="1.20.140.40">
    <property type="entry name" value="Invertase/pectin methylesterase inhibitor family protein"/>
    <property type="match status" value="1"/>
</dbReference>
<dbReference type="Proteomes" id="UP000827889">
    <property type="component" value="Chromosome 7"/>
</dbReference>
<dbReference type="GO" id="GO:0045490">
    <property type="term" value="P:pectin catabolic process"/>
    <property type="evidence" value="ECO:0007669"/>
    <property type="project" value="UniProtKB-UniRule"/>
</dbReference>
<dbReference type="InterPro" id="IPR033131">
    <property type="entry name" value="Pectinesterase_Asp_AS"/>
</dbReference>
<dbReference type="KEGG" id="rarg:115745987"/>
<organism evidence="9 10">
    <name type="scientific">Rhodamnia argentea</name>
    <dbReference type="NCBI Taxonomy" id="178133"/>
    <lineage>
        <taxon>Eukaryota</taxon>
        <taxon>Viridiplantae</taxon>
        <taxon>Streptophyta</taxon>
        <taxon>Embryophyta</taxon>
        <taxon>Tracheophyta</taxon>
        <taxon>Spermatophyta</taxon>
        <taxon>Magnoliopsida</taxon>
        <taxon>eudicotyledons</taxon>
        <taxon>Gunneridae</taxon>
        <taxon>Pentapetalae</taxon>
        <taxon>rosids</taxon>
        <taxon>malvids</taxon>
        <taxon>Myrtales</taxon>
        <taxon>Myrtaceae</taxon>
        <taxon>Myrtoideae</taxon>
        <taxon>Myrteae</taxon>
        <taxon>Australasian group</taxon>
        <taxon>Rhodamnia</taxon>
    </lineage>
</organism>
<dbReference type="InterPro" id="IPR000070">
    <property type="entry name" value="Pectinesterase_cat"/>
</dbReference>
<dbReference type="InterPro" id="IPR035513">
    <property type="entry name" value="Invertase/methylesterase_inhib"/>
</dbReference>
<dbReference type="CDD" id="cd15798">
    <property type="entry name" value="PMEI-like_3"/>
    <property type="match status" value="1"/>
</dbReference>
<dbReference type="FunFam" id="2.160.20.10:FF:000001">
    <property type="entry name" value="Pectinesterase"/>
    <property type="match status" value="1"/>
</dbReference>
<evidence type="ECO:0000256" key="7">
    <source>
        <dbReference type="RuleBase" id="RU000589"/>
    </source>
</evidence>